<keyword evidence="12" id="KW-0349">Heme</keyword>
<dbReference type="GO" id="GO:0006979">
    <property type="term" value="P:response to oxidative stress"/>
    <property type="evidence" value="ECO:0007669"/>
    <property type="project" value="InterPro"/>
</dbReference>
<feature type="chain" id="PRO_5040176291" evidence="14">
    <location>
        <begin position="26"/>
        <end position="1569"/>
    </location>
</feature>
<evidence type="ECO:0000259" key="16">
    <source>
        <dbReference type="PROSITE" id="PS50939"/>
    </source>
</evidence>
<dbReference type="Gene3D" id="2.40.30.10">
    <property type="entry name" value="Translation factors"/>
    <property type="match status" value="1"/>
</dbReference>
<evidence type="ECO:0000259" key="17">
    <source>
        <dbReference type="PROSITE" id="PS51384"/>
    </source>
</evidence>
<dbReference type="CDD" id="cd08760">
    <property type="entry name" value="Cyt_b561_FRRS1_like"/>
    <property type="match status" value="1"/>
</dbReference>
<feature type="transmembrane region" description="Helical" evidence="13">
    <location>
        <begin position="855"/>
        <end position="877"/>
    </location>
</feature>
<dbReference type="PRINTS" id="PR00457">
    <property type="entry name" value="ANPEROXIDASE"/>
</dbReference>
<feature type="signal peptide" evidence="14">
    <location>
        <begin position="1"/>
        <end position="25"/>
    </location>
</feature>
<evidence type="ECO:0000256" key="14">
    <source>
        <dbReference type="SAM" id="SignalP"/>
    </source>
</evidence>
<feature type="transmembrane region" description="Helical" evidence="13">
    <location>
        <begin position="747"/>
        <end position="771"/>
    </location>
</feature>
<feature type="domain" description="DOMON" evidence="15">
    <location>
        <begin position="591"/>
        <end position="707"/>
    </location>
</feature>
<sequence>MAIILNKSFAAVILAIFQFLVIVTAQRALDGQSNNLNNPNAGTPQSPYKRDIGNQAWQDGIDAMITTPGDYTAAVPKGNGACAVPALEGIFPLPRCVSNLVNGLQAKLGDEFELSIQDTKKSKRKNSHMLTFWGQFANMDVMNTLFNGENFPAGIFIPSDDATYTSEYVLGPLIPTVQQASFPFNRTKGASNRNGINEVTSFLDGSPIYGVTIDQSMKVREGVRGKLKLNYDENTEDGSFGYPPVNDNEEYVFALTTRTGKNVFVDTIMLILMREHNRKCDLLFEIHGDTWSDEQYFQEARKWVIAIIQRVTSLEYLSIVLGAPLPNYSGYDSAMTPEIDTFFSTVTSRYAHSEISDVYNIVDESGYKLTELPLKSLNTPKLIEKYGVATLVLSMALQRQEEIDIFYADQMRVLVNAKTGKTTDVASLDIVRSRDRGMPLYNDAREALGLKRKTQFTEISSNTEVQERLQKAYKSVDQVESFIGGLAEDHAKGSILGELFHKSFTQQWNLIRDSDRFWFEGNNLGFTRDEINEIRNITWLSVIQNNIPKGFVFPTNIWSVQPISTFNTSTIEENKPAQDDYPEQNVLKLSEVYEIRWKINDKNIDFKITMLSSNAWFGLGFNPSDTGMIDADMIIIWNKNDSTLSINNYLSNQYERPKEDPKQFVEQKNTPTVLSGFTQVEITRPLVPPNGRPPISNNLITMIYAWNPNSNELSYHGGNRGATKVNFFTGGGSVANVSIQNIQDTRFIHGIAMFTAWGILFPASIFIVRYLKHVETYMSRHRNLQMVGGLIVITFGAAAMATVSKHGSNPHDILGLLIYSTIFLQLGLGILAIWGLAAVESASTGIVVGLKHLHFYLGFVIMILAWCQIYVGITLYSKQFNILSYTWRILYLIWLAVVVAIYVIAEYVYKYKNLQFLWPLRENGDKNKRLYNRIPEDVFEQLPAISWNDFNLRVMAGAHLVVAEGLVFDIHKWFKIHPGGQRILRRVIGTDITQDFFFDPTDQIVINRAFSENEKIMKQIEETKDVKSLKKRKLPQAIRPKSIANTVDLINSTTFKNSRVAMHRHSKFATAKLATLVVARISDSTEDYGQQKKDDDFNPISSMTPIINAPPTPQNNSPYIFKRYILTNIEYATRHDAENPVKKLTFQVIHPKDKLPKFLPGDYIEIMSYVNKHMVIRPYTPLQGPSDKTFTILVKIYKDGAMSQHLEKQLRNFEIAVRGPFDVADRMYTPPQVSPHQASKIPTSPIIRPSSPNSTANLMYGNSNTSLARSATLLRQNSVSNIQRNYQPSNFGLDSVYGDESYSVNGNSEAHQPSNGGVINNRVLLNPAREDQCWDILFMVCGGTGLTPMLQLIQYHLDCADSFGSTFKLHLLCANTQISDIISMKYLDFLASTSDGKFTVTHTLTKPPPIWRGLSGHLDDNVLFNWISKNYQIPPPVIPPRVNLSQPQTPQQMMLTSSYNPNVNESLYNYSAATPPLSSQQLPASNISMDGSDGNPMRNSIQPFAFSNFQSNNEMNVLSERQEFMRMLSQDATQSCRVAVCGPFGMMEGVRRSLERIGFPVDAKVLFIQ</sequence>
<dbReference type="InterPro" id="IPR008333">
    <property type="entry name" value="Cbr1-like_FAD-bd_dom"/>
</dbReference>
<proteinExistence type="predicted"/>
<dbReference type="InterPro" id="IPR037120">
    <property type="entry name" value="Haem_peroxidase_sf_animal"/>
</dbReference>
<dbReference type="PANTHER" id="PTHR11475">
    <property type="entry name" value="OXIDASE/PEROXIDASE"/>
    <property type="match status" value="1"/>
</dbReference>
<protein>
    <submittedName>
        <fullName evidence="18">5608_t:CDS:1</fullName>
    </submittedName>
</protein>
<feature type="domain" description="FAD-binding FR-type" evidence="17">
    <location>
        <begin position="1119"/>
        <end position="1227"/>
    </location>
</feature>
<dbReference type="Gene3D" id="3.10.120.10">
    <property type="entry name" value="Cytochrome b5-like heme/steroid binding domain"/>
    <property type="match status" value="1"/>
</dbReference>
<dbReference type="Pfam" id="PF00175">
    <property type="entry name" value="NAD_binding_1"/>
    <property type="match status" value="1"/>
</dbReference>
<evidence type="ECO:0000256" key="13">
    <source>
        <dbReference type="SAM" id="Phobius"/>
    </source>
</evidence>
<evidence type="ECO:0000256" key="4">
    <source>
        <dbReference type="ARBA" id="ARBA00022448"/>
    </source>
</evidence>
<keyword evidence="8 13" id="KW-1133">Transmembrane helix</keyword>
<feature type="domain" description="Cytochrome b561" evidence="16">
    <location>
        <begin position="709"/>
        <end position="908"/>
    </location>
</feature>
<evidence type="ECO:0000313" key="19">
    <source>
        <dbReference type="Proteomes" id="UP000789570"/>
    </source>
</evidence>
<evidence type="ECO:0000259" key="15">
    <source>
        <dbReference type="PROSITE" id="PS50836"/>
    </source>
</evidence>
<dbReference type="InterPro" id="IPR017938">
    <property type="entry name" value="Riboflavin_synthase-like_b-brl"/>
</dbReference>
<dbReference type="GO" id="GO:0004601">
    <property type="term" value="F:peroxidase activity"/>
    <property type="evidence" value="ECO:0007669"/>
    <property type="project" value="InterPro"/>
</dbReference>
<dbReference type="Pfam" id="PF03351">
    <property type="entry name" value="DOMON"/>
    <property type="match status" value="1"/>
</dbReference>
<keyword evidence="14" id="KW-0732">Signal</keyword>
<dbReference type="InterPro" id="IPR039261">
    <property type="entry name" value="FNR_nucleotide-bd"/>
</dbReference>
<evidence type="ECO:0000256" key="7">
    <source>
        <dbReference type="ARBA" id="ARBA00022982"/>
    </source>
</evidence>
<gene>
    <name evidence="18" type="ORF">FCALED_LOCUS9852</name>
</gene>
<dbReference type="GO" id="GO:0020037">
    <property type="term" value="F:heme binding"/>
    <property type="evidence" value="ECO:0007669"/>
    <property type="project" value="InterPro"/>
</dbReference>
<dbReference type="InterPro" id="IPR001433">
    <property type="entry name" value="OxRdtase_FAD/NAD-bd"/>
</dbReference>
<dbReference type="Pfam" id="PF00173">
    <property type="entry name" value="Cyt-b5"/>
    <property type="match status" value="1"/>
</dbReference>
<feature type="transmembrane region" description="Helical" evidence="13">
    <location>
        <begin position="813"/>
        <end position="834"/>
    </location>
</feature>
<dbReference type="Proteomes" id="UP000789570">
    <property type="component" value="Unassembled WGS sequence"/>
</dbReference>
<evidence type="ECO:0000256" key="6">
    <source>
        <dbReference type="ARBA" id="ARBA00022692"/>
    </source>
</evidence>
<dbReference type="Gene3D" id="1.10.640.10">
    <property type="entry name" value="Haem peroxidase domain superfamily, animal type"/>
    <property type="match status" value="1"/>
</dbReference>
<evidence type="ECO:0000256" key="1">
    <source>
        <dbReference type="ARBA" id="ARBA00001974"/>
    </source>
</evidence>
<keyword evidence="10 13" id="KW-0472">Membrane</keyword>
<keyword evidence="6 13" id="KW-0812">Transmembrane</keyword>
<evidence type="ECO:0000256" key="2">
    <source>
        <dbReference type="ARBA" id="ARBA00004370"/>
    </source>
</evidence>
<dbReference type="Gene3D" id="3.40.50.80">
    <property type="entry name" value="Nucleotide-binding domain of ferredoxin-NADP reductase (FNR) module"/>
    <property type="match status" value="1"/>
</dbReference>
<keyword evidence="9" id="KW-0560">Oxidoreductase</keyword>
<evidence type="ECO:0000256" key="12">
    <source>
        <dbReference type="PIRSR" id="PIRSR619791-2"/>
    </source>
</evidence>
<accession>A0A9N9D879</accession>
<dbReference type="Pfam" id="PF00970">
    <property type="entry name" value="FAD_binding_6"/>
    <property type="match status" value="1"/>
</dbReference>
<evidence type="ECO:0000256" key="11">
    <source>
        <dbReference type="ARBA" id="ARBA00023180"/>
    </source>
</evidence>
<dbReference type="InterPro" id="IPR001199">
    <property type="entry name" value="Cyt_B5-like_heme/steroid-bd"/>
</dbReference>
<dbReference type="Pfam" id="PF03098">
    <property type="entry name" value="An_peroxidase"/>
    <property type="match status" value="1"/>
</dbReference>
<dbReference type="EMBL" id="CAJVPQ010003394">
    <property type="protein sequence ID" value="CAG8626827.1"/>
    <property type="molecule type" value="Genomic_DNA"/>
</dbReference>
<keyword evidence="12" id="KW-0408">Iron</keyword>
<evidence type="ECO:0000256" key="5">
    <source>
        <dbReference type="ARBA" id="ARBA00022525"/>
    </source>
</evidence>
<evidence type="ECO:0000313" key="18">
    <source>
        <dbReference type="EMBL" id="CAG8626827.1"/>
    </source>
</evidence>
<keyword evidence="12" id="KW-0479">Metal-binding</keyword>
<dbReference type="PROSITE" id="PS50836">
    <property type="entry name" value="DOMON"/>
    <property type="match status" value="1"/>
</dbReference>
<reference evidence="18" key="1">
    <citation type="submission" date="2021-06" db="EMBL/GenBank/DDBJ databases">
        <authorList>
            <person name="Kallberg Y."/>
            <person name="Tangrot J."/>
            <person name="Rosling A."/>
        </authorList>
    </citation>
    <scope>NUCLEOTIDE SEQUENCE</scope>
    <source>
        <strain evidence="18">UK204</strain>
    </source>
</reference>
<keyword evidence="19" id="KW-1185">Reference proteome</keyword>
<dbReference type="GO" id="GO:0016020">
    <property type="term" value="C:membrane"/>
    <property type="evidence" value="ECO:0007669"/>
    <property type="project" value="UniProtKB-SubCell"/>
</dbReference>
<comment type="cofactor">
    <cofactor evidence="1">
        <name>FAD</name>
        <dbReference type="ChEBI" id="CHEBI:57692"/>
    </cofactor>
</comment>
<dbReference type="CDD" id="cd09631">
    <property type="entry name" value="DOMON_DOH"/>
    <property type="match status" value="1"/>
</dbReference>
<dbReference type="SUPFAM" id="SSF52343">
    <property type="entry name" value="Ferredoxin reductase-like, C-terminal NADP-linked domain"/>
    <property type="match status" value="1"/>
</dbReference>
<dbReference type="PROSITE" id="PS50939">
    <property type="entry name" value="CYTOCHROME_B561"/>
    <property type="match status" value="1"/>
</dbReference>
<organism evidence="18 19">
    <name type="scientific">Funneliformis caledonium</name>
    <dbReference type="NCBI Taxonomy" id="1117310"/>
    <lineage>
        <taxon>Eukaryota</taxon>
        <taxon>Fungi</taxon>
        <taxon>Fungi incertae sedis</taxon>
        <taxon>Mucoromycota</taxon>
        <taxon>Glomeromycotina</taxon>
        <taxon>Glomeromycetes</taxon>
        <taxon>Glomerales</taxon>
        <taxon>Glomeraceae</taxon>
        <taxon>Funneliformis</taxon>
    </lineage>
</organism>
<dbReference type="GO" id="GO:0005576">
    <property type="term" value="C:extracellular region"/>
    <property type="evidence" value="ECO:0007669"/>
    <property type="project" value="UniProtKB-SubCell"/>
</dbReference>
<dbReference type="InterPro" id="IPR010255">
    <property type="entry name" value="Haem_peroxidase_sf"/>
</dbReference>
<dbReference type="InterPro" id="IPR006593">
    <property type="entry name" value="Cyt_b561/ferric_Rdtase_TM"/>
</dbReference>
<keyword evidence="5" id="KW-0964">Secreted</keyword>
<dbReference type="InterPro" id="IPR045266">
    <property type="entry name" value="DOH_DOMON"/>
</dbReference>
<evidence type="ECO:0000256" key="10">
    <source>
        <dbReference type="ARBA" id="ARBA00023136"/>
    </source>
</evidence>
<feature type="binding site" description="axial binding residue" evidence="12">
    <location>
        <position position="352"/>
    </location>
    <ligand>
        <name>heme b</name>
        <dbReference type="ChEBI" id="CHEBI:60344"/>
    </ligand>
    <ligandPart>
        <name>Fe</name>
        <dbReference type="ChEBI" id="CHEBI:18248"/>
    </ligandPart>
</feature>
<dbReference type="InterPro" id="IPR017927">
    <property type="entry name" value="FAD-bd_FR_type"/>
</dbReference>
<dbReference type="PROSITE" id="PS50292">
    <property type="entry name" value="PEROXIDASE_3"/>
    <property type="match status" value="1"/>
</dbReference>
<keyword evidence="7" id="KW-0249">Electron transport</keyword>
<dbReference type="InterPro" id="IPR005018">
    <property type="entry name" value="DOMON_domain"/>
</dbReference>
<dbReference type="PANTHER" id="PTHR11475:SF4">
    <property type="entry name" value="CHORION PEROXIDASE"/>
    <property type="match status" value="1"/>
</dbReference>
<dbReference type="SUPFAM" id="SSF55856">
    <property type="entry name" value="Cytochrome b5-like heme/steroid binding domain"/>
    <property type="match status" value="1"/>
</dbReference>
<dbReference type="PROSITE" id="PS51384">
    <property type="entry name" value="FAD_FR"/>
    <property type="match status" value="1"/>
</dbReference>
<dbReference type="SMART" id="SM00664">
    <property type="entry name" value="DoH"/>
    <property type="match status" value="1"/>
</dbReference>
<keyword evidence="4" id="KW-0813">Transport</keyword>
<dbReference type="GO" id="GO:0046872">
    <property type="term" value="F:metal ion binding"/>
    <property type="evidence" value="ECO:0007669"/>
    <property type="project" value="UniProtKB-KW"/>
</dbReference>
<dbReference type="InterPro" id="IPR019791">
    <property type="entry name" value="Haem_peroxidase_animal"/>
</dbReference>
<feature type="transmembrane region" description="Helical" evidence="13">
    <location>
        <begin position="783"/>
        <end position="801"/>
    </location>
</feature>
<dbReference type="SUPFAM" id="SSF63380">
    <property type="entry name" value="Riboflavin synthase domain-like"/>
    <property type="match status" value="1"/>
</dbReference>
<keyword evidence="11" id="KW-0325">Glycoprotein</keyword>
<comment type="subcellular location">
    <subcellularLocation>
        <location evidence="2">Membrane</location>
    </subcellularLocation>
    <subcellularLocation>
        <location evidence="3">Secreted</location>
    </subcellularLocation>
</comment>
<dbReference type="SUPFAM" id="SSF48113">
    <property type="entry name" value="Heme-dependent peroxidases"/>
    <property type="match status" value="1"/>
</dbReference>
<evidence type="ECO:0000256" key="3">
    <source>
        <dbReference type="ARBA" id="ARBA00004613"/>
    </source>
</evidence>
<dbReference type="InterPro" id="IPR036400">
    <property type="entry name" value="Cyt_B5-like_heme/steroid_sf"/>
</dbReference>
<name>A0A9N9D879_9GLOM</name>
<comment type="caution">
    <text evidence="18">The sequence shown here is derived from an EMBL/GenBank/DDBJ whole genome shotgun (WGS) entry which is preliminary data.</text>
</comment>
<evidence type="ECO:0000256" key="9">
    <source>
        <dbReference type="ARBA" id="ARBA00023002"/>
    </source>
</evidence>
<dbReference type="SMART" id="SM00665">
    <property type="entry name" value="B561"/>
    <property type="match status" value="1"/>
</dbReference>
<evidence type="ECO:0000256" key="8">
    <source>
        <dbReference type="ARBA" id="ARBA00022989"/>
    </source>
</evidence>
<dbReference type="Gene3D" id="1.20.120.1770">
    <property type="match status" value="1"/>
</dbReference>
<dbReference type="OrthoDB" id="823504at2759"/>
<feature type="transmembrane region" description="Helical" evidence="13">
    <location>
        <begin position="889"/>
        <end position="909"/>
    </location>
</feature>